<feature type="region of interest" description="Disordered" evidence="1">
    <location>
        <begin position="1"/>
        <end position="38"/>
    </location>
</feature>
<sequence>MRKYDTASSPARRAAARGGTRMRQCNTRTASTGGHHTPDLCAAAQRASHGVLRQFALRGASLYDNFTSVPGPPCSDERKHCFRRKKHDRAKGRAATPNGARRDTAPTPKIRDERCDTFPANTLIATLPRAFY</sequence>
<evidence type="ECO:0000313" key="3">
    <source>
        <dbReference type="Proteomes" id="UP000682266"/>
    </source>
</evidence>
<feature type="compositionally biased region" description="Polar residues" evidence="1">
    <location>
        <begin position="24"/>
        <end position="34"/>
    </location>
</feature>
<proteinExistence type="predicted"/>
<feature type="compositionally biased region" description="Basic and acidic residues" evidence="1">
    <location>
        <begin position="100"/>
        <end position="113"/>
    </location>
</feature>
<feature type="compositionally biased region" description="Low complexity" evidence="1">
    <location>
        <begin position="1"/>
        <end position="23"/>
    </location>
</feature>
<reference evidence="2" key="1">
    <citation type="submission" date="2021-04" db="EMBL/GenBank/DDBJ databases">
        <title>A collection of bacterial strains from the Burkholderia cepacia Research Laboratory and Repository.</title>
        <authorList>
            <person name="Lipuma J."/>
            <person name="Spilker T."/>
        </authorList>
    </citation>
    <scope>NUCLEOTIDE SEQUENCE</scope>
    <source>
        <strain evidence="2">AU36012</strain>
    </source>
</reference>
<dbReference type="Proteomes" id="UP000682266">
    <property type="component" value="Unassembled WGS sequence"/>
</dbReference>
<gene>
    <name evidence="2" type="ORF">KDW93_19950</name>
</gene>
<name>A0AA41JLD5_9BURK</name>
<feature type="compositionally biased region" description="Basic residues" evidence="1">
    <location>
        <begin position="80"/>
        <end position="92"/>
    </location>
</feature>
<evidence type="ECO:0000256" key="1">
    <source>
        <dbReference type="SAM" id="MobiDB-lite"/>
    </source>
</evidence>
<dbReference type="AlphaFoldDB" id="A0AA41JLD5"/>
<feature type="region of interest" description="Disordered" evidence="1">
    <location>
        <begin position="68"/>
        <end position="113"/>
    </location>
</feature>
<dbReference type="RefSeq" id="WP_175761659.1">
    <property type="nucleotide sequence ID" value="NZ_CADERF010000020.1"/>
</dbReference>
<comment type="caution">
    <text evidence="2">The sequence shown here is derived from an EMBL/GenBank/DDBJ whole genome shotgun (WGS) entry which is preliminary data.</text>
</comment>
<protein>
    <submittedName>
        <fullName evidence="2">Uncharacterized protein</fullName>
    </submittedName>
</protein>
<organism evidence="2 3">
    <name type="scientific">Burkholderia ambifaria</name>
    <dbReference type="NCBI Taxonomy" id="152480"/>
    <lineage>
        <taxon>Bacteria</taxon>
        <taxon>Pseudomonadati</taxon>
        <taxon>Pseudomonadota</taxon>
        <taxon>Betaproteobacteria</taxon>
        <taxon>Burkholderiales</taxon>
        <taxon>Burkholderiaceae</taxon>
        <taxon>Burkholderia</taxon>
        <taxon>Burkholderia cepacia complex</taxon>
    </lineage>
</organism>
<evidence type="ECO:0000313" key="2">
    <source>
        <dbReference type="EMBL" id="MBR8131212.1"/>
    </source>
</evidence>
<accession>A0AA41JLD5</accession>
<dbReference type="EMBL" id="JAGSVG010000018">
    <property type="protein sequence ID" value="MBR8131212.1"/>
    <property type="molecule type" value="Genomic_DNA"/>
</dbReference>